<accession>A0A0J6CIR0</accession>
<comment type="caution">
    <text evidence="3">The sequence shown here is derived from an EMBL/GenBank/DDBJ whole genome shotgun (WGS) entry which is preliminary data.</text>
</comment>
<dbReference type="Gene3D" id="3.30.1120.10">
    <property type="match status" value="1"/>
</dbReference>
<dbReference type="Proteomes" id="UP000036166">
    <property type="component" value="Unassembled WGS sequence"/>
</dbReference>
<organism evidence="3 4">
    <name type="scientific">Parabacteroides goldsteinii</name>
    <dbReference type="NCBI Taxonomy" id="328812"/>
    <lineage>
        <taxon>Bacteria</taxon>
        <taxon>Pseudomonadati</taxon>
        <taxon>Bacteroidota</taxon>
        <taxon>Bacteroidia</taxon>
        <taxon>Bacteroidales</taxon>
        <taxon>Tannerellaceae</taxon>
        <taxon>Parabacteroides</taxon>
    </lineage>
</organism>
<gene>
    <name evidence="3" type="ORF">ACM15_19435</name>
</gene>
<dbReference type="Gene3D" id="3.40.720.10">
    <property type="entry name" value="Alkaline Phosphatase, subunit A"/>
    <property type="match status" value="1"/>
</dbReference>
<dbReference type="InterPro" id="IPR017850">
    <property type="entry name" value="Alkaline_phosphatase_core_sf"/>
</dbReference>
<dbReference type="InterPro" id="IPR000917">
    <property type="entry name" value="Sulfatase_N"/>
</dbReference>
<sequence length="466" mass="52268">MKTQLVLCIGGSLLAGMSACKDKAPEKEVPMNVIYILADDLGYGDIGCYGQQKIKTPNLDKMAREGMLFTQHYAGCTVSAPSRCSLMTGLHTGHSQIRGNKEIAPEGQQPMEADTYTLGKLMKSAGYATGIFGKWGLGYPGSSSVPSTMGFDEFFGYNCQRQAHSYYPDHLWHNNDTVFFHENDKGGREVYSQDLIHEQALKFIRDNKDRPFYAMLTYTLPHAELNLPHDSIYQMYENAFEEVSYDGKMGYYPSEKPYASFAAMVTRLDKYVGDVMAELKELGLDKNTIVIFTSDNGPHREGGANPDYFLSYGPLKGVKRDVYEGGIRVPMIAWNPAKIKAGVKTEHISAFWDVMPTLAELTGVALPQAGDGISFLPTLFSKEGQKQHEYLYWEFHEQNGREALRCGDWKLIRQPIVGETILELYDLSSDLHEDNNLAQQNPEKVKELEALMDGARTESPLFNFGR</sequence>
<dbReference type="PROSITE" id="PS51257">
    <property type="entry name" value="PROKAR_LIPOPROTEIN"/>
    <property type="match status" value="1"/>
</dbReference>
<name>A0A0J6CIR0_9BACT</name>
<comment type="PTM">
    <text evidence="1">The conversion to 3-oxoalanine (also known as C-formylglycine, FGly), of a serine or cysteine residue in prokaryotes and of a cysteine residue in eukaryotes, is critical for catalytic activity.</text>
</comment>
<reference evidence="3 4" key="1">
    <citation type="submission" date="2015-06" db="EMBL/GenBank/DDBJ databases">
        <title>Draft Genome Sequence of Parabacteroides goldsteinii with Putative Novel Metallo-Beta-Lactamases Isolated from a Blood Culture from a Human Patient.</title>
        <authorList>
            <person name="Krogh T.J."/>
            <person name="Agergaard C.N."/>
            <person name="Moller-Jensen J."/>
            <person name="Justesen U.S."/>
        </authorList>
    </citation>
    <scope>NUCLEOTIDE SEQUENCE [LARGE SCALE GENOMIC DNA]</scope>
    <source>
        <strain evidence="3 4">910340</strain>
    </source>
</reference>
<evidence type="ECO:0000313" key="3">
    <source>
        <dbReference type="EMBL" id="KMM32059.1"/>
    </source>
</evidence>
<dbReference type="InterPro" id="IPR052701">
    <property type="entry name" value="GAG_Ulvan_Degrading_Sulfatases"/>
</dbReference>
<proteinExistence type="predicted"/>
<protein>
    <submittedName>
        <fullName evidence="3">Arylsulfatase</fullName>
    </submittedName>
</protein>
<feature type="modified residue" description="3-oxoalanine (Ser)" evidence="1">
    <location>
        <position position="79"/>
    </location>
</feature>
<dbReference type="SUPFAM" id="SSF53649">
    <property type="entry name" value="Alkaline phosphatase-like"/>
    <property type="match status" value="1"/>
</dbReference>
<evidence type="ECO:0000313" key="4">
    <source>
        <dbReference type="Proteomes" id="UP000036166"/>
    </source>
</evidence>
<dbReference type="PANTHER" id="PTHR43751">
    <property type="entry name" value="SULFATASE"/>
    <property type="match status" value="1"/>
</dbReference>
<evidence type="ECO:0000259" key="2">
    <source>
        <dbReference type="Pfam" id="PF00884"/>
    </source>
</evidence>
<dbReference type="CDD" id="cd16145">
    <property type="entry name" value="ARS_like"/>
    <property type="match status" value="1"/>
</dbReference>
<dbReference type="AlphaFoldDB" id="A0A0J6CIR0"/>
<feature type="domain" description="Sulfatase N-terminal" evidence="2">
    <location>
        <begin position="32"/>
        <end position="364"/>
    </location>
</feature>
<dbReference type="Pfam" id="PF00884">
    <property type="entry name" value="Sulfatase"/>
    <property type="match status" value="1"/>
</dbReference>
<dbReference type="EMBL" id="LFJV01000074">
    <property type="protein sequence ID" value="KMM32059.1"/>
    <property type="molecule type" value="Genomic_DNA"/>
</dbReference>
<evidence type="ECO:0000256" key="1">
    <source>
        <dbReference type="PIRSR" id="PIRSR600917-52"/>
    </source>
</evidence>
<dbReference type="RefSeq" id="WP_048316975.1">
    <property type="nucleotide sequence ID" value="NZ_LFJV01000074.1"/>
</dbReference>
<dbReference type="PANTHER" id="PTHR43751:SF3">
    <property type="entry name" value="SULFATASE N-TERMINAL DOMAIN-CONTAINING PROTEIN"/>
    <property type="match status" value="1"/>
</dbReference>
<dbReference type="PATRIC" id="fig|328812.4.peg.5031"/>